<accession>A0ABP6SSD5</accession>
<evidence type="ECO:0008006" key="4">
    <source>
        <dbReference type="Google" id="ProtNLM"/>
    </source>
</evidence>
<feature type="transmembrane region" description="Helical" evidence="1">
    <location>
        <begin position="25"/>
        <end position="46"/>
    </location>
</feature>
<dbReference type="Pfam" id="PF11271">
    <property type="entry name" value="PorA"/>
    <property type="match status" value="1"/>
</dbReference>
<organism evidence="2 3">
    <name type="scientific">Cryptosporangium minutisporangium</name>
    <dbReference type="NCBI Taxonomy" id="113569"/>
    <lineage>
        <taxon>Bacteria</taxon>
        <taxon>Bacillati</taxon>
        <taxon>Actinomycetota</taxon>
        <taxon>Actinomycetes</taxon>
        <taxon>Cryptosporangiales</taxon>
        <taxon>Cryptosporangiaceae</taxon>
        <taxon>Cryptosporangium</taxon>
    </lineage>
</organism>
<keyword evidence="1" id="KW-0472">Membrane</keyword>
<comment type="caution">
    <text evidence="2">The sequence shown here is derived from an EMBL/GenBank/DDBJ whole genome shotgun (WGS) entry which is preliminary data.</text>
</comment>
<keyword evidence="1" id="KW-1133">Transmembrane helix</keyword>
<sequence>MADDAEPAARTPAPRRHRRRGIGRHLCLAAGCFALTAAVLLPLLVYPRLAVLPDDPQQGQTLTASDATVLVPDASAPAGARVLQDVDVTVENFISGAPSGRSGNSVVWQIATRFNVDGRGMVTARFERISLNRHTSRPTNCCGDRIVTALEDPSGELLTHDGYLAWPFDVQKRSYRLWDVNLRRAKTAEYVGEETQHGLRTYRFRSVVPLQKVGTMDLPGALFGSTAPSVTADAQYADVQTYWIEPRTGDVVRLEDQVTQQYVHAGRTLTAFAAQLETPPPSADRLSADRQGSILLPLIRIQATLVLVPLGLLLIAAGLVLTRRSRRGAAGERATA</sequence>
<reference evidence="3" key="1">
    <citation type="journal article" date="2019" name="Int. J. Syst. Evol. Microbiol.">
        <title>The Global Catalogue of Microorganisms (GCM) 10K type strain sequencing project: providing services to taxonomists for standard genome sequencing and annotation.</title>
        <authorList>
            <consortium name="The Broad Institute Genomics Platform"/>
            <consortium name="The Broad Institute Genome Sequencing Center for Infectious Disease"/>
            <person name="Wu L."/>
            <person name="Ma J."/>
        </authorList>
    </citation>
    <scope>NUCLEOTIDE SEQUENCE [LARGE SCALE GENOMIC DNA]</scope>
    <source>
        <strain evidence="3">JCM 9458</strain>
    </source>
</reference>
<dbReference type="EMBL" id="BAAAYN010000006">
    <property type="protein sequence ID" value="GAA3383638.1"/>
    <property type="molecule type" value="Genomic_DNA"/>
</dbReference>
<name>A0ABP6SSD5_9ACTN</name>
<evidence type="ECO:0000313" key="2">
    <source>
        <dbReference type="EMBL" id="GAA3383638.1"/>
    </source>
</evidence>
<evidence type="ECO:0000256" key="1">
    <source>
        <dbReference type="SAM" id="Phobius"/>
    </source>
</evidence>
<dbReference type="InterPro" id="IPR021424">
    <property type="entry name" value="PorA"/>
</dbReference>
<dbReference type="RefSeq" id="WP_345726793.1">
    <property type="nucleotide sequence ID" value="NZ_BAAAYN010000006.1"/>
</dbReference>
<gene>
    <name evidence="2" type="ORF">GCM10020369_10300</name>
</gene>
<keyword evidence="3" id="KW-1185">Reference proteome</keyword>
<proteinExistence type="predicted"/>
<evidence type="ECO:0000313" key="3">
    <source>
        <dbReference type="Proteomes" id="UP001501676"/>
    </source>
</evidence>
<feature type="transmembrane region" description="Helical" evidence="1">
    <location>
        <begin position="301"/>
        <end position="321"/>
    </location>
</feature>
<protein>
    <recommendedName>
        <fullName evidence="4">DUF3068 domain-containing protein</fullName>
    </recommendedName>
</protein>
<dbReference type="Proteomes" id="UP001501676">
    <property type="component" value="Unassembled WGS sequence"/>
</dbReference>
<keyword evidence="1" id="KW-0812">Transmembrane</keyword>